<dbReference type="EMBL" id="FRCP01000005">
    <property type="protein sequence ID" value="SHL94121.1"/>
    <property type="molecule type" value="Genomic_DNA"/>
</dbReference>
<dbReference type="AlphaFoldDB" id="A0A1M7EQV8"/>
<accession>A0A1M7EQV8</accession>
<evidence type="ECO:0000313" key="1">
    <source>
        <dbReference type="EMBL" id="SHL94121.1"/>
    </source>
</evidence>
<sequence>MKSEMIFHDQEYEVIMIESENIIMEKEINQDILGMERTNLNYHCCFEVKEYRLYLRSCEIICAHGYRVVLQESSQGNIDSNDGTLQDSSELMISNTYTGSIVLGRGLISAEYLSHGNAYPCYGYDEVIELIFSQGILVTTINHSRAMKRVRMNLDCGYRTLDKKKDVRCIQKFLRDSFVGDYKRQLV</sequence>
<proteinExistence type="predicted"/>
<gene>
    <name evidence="1" type="ORF">SAMN02746066_00134</name>
</gene>
<dbReference type="RefSeq" id="WP_139241674.1">
    <property type="nucleotide sequence ID" value="NZ_FRCP01000005.1"/>
</dbReference>
<dbReference type="Proteomes" id="UP000184038">
    <property type="component" value="Unassembled WGS sequence"/>
</dbReference>
<reference evidence="1 2" key="1">
    <citation type="submission" date="2016-11" db="EMBL/GenBank/DDBJ databases">
        <authorList>
            <person name="Jaros S."/>
            <person name="Januszkiewicz K."/>
            <person name="Wedrychowicz H."/>
        </authorList>
    </citation>
    <scope>NUCLEOTIDE SEQUENCE [LARGE SCALE GENOMIC DNA]</scope>
    <source>
        <strain evidence="1 2">DSM 15930</strain>
    </source>
</reference>
<protein>
    <submittedName>
        <fullName evidence="1">Uncharacterized protein</fullName>
    </submittedName>
</protein>
<evidence type="ECO:0000313" key="2">
    <source>
        <dbReference type="Proteomes" id="UP000184038"/>
    </source>
</evidence>
<organism evidence="1 2">
    <name type="scientific">Anaerosporobacter mobilis DSM 15930</name>
    <dbReference type="NCBI Taxonomy" id="1120996"/>
    <lineage>
        <taxon>Bacteria</taxon>
        <taxon>Bacillati</taxon>
        <taxon>Bacillota</taxon>
        <taxon>Clostridia</taxon>
        <taxon>Lachnospirales</taxon>
        <taxon>Lachnospiraceae</taxon>
        <taxon>Anaerosporobacter</taxon>
    </lineage>
</organism>
<dbReference type="OrthoDB" id="2034343at2"/>
<keyword evidence="2" id="KW-1185">Reference proteome</keyword>
<name>A0A1M7EQV8_9FIRM</name>